<dbReference type="EMBL" id="JACGXG010000012">
    <property type="protein sequence ID" value="MBA8853529.1"/>
    <property type="molecule type" value="Genomic_DNA"/>
</dbReference>
<protein>
    <submittedName>
        <fullName evidence="1">Uncharacterized protein</fullName>
    </submittedName>
</protein>
<name>A0ABR6AVM8_9HYPH</name>
<evidence type="ECO:0000313" key="2">
    <source>
        <dbReference type="Proteomes" id="UP000578622"/>
    </source>
</evidence>
<gene>
    <name evidence="1" type="ORF">FHW20_004511</name>
</gene>
<organism evidence="1 2">
    <name type="scientific">Brucella intermedia</name>
    <dbReference type="NCBI Taxonomy" id="94625"/>
    <lineage>
        <taxon>Bacteria</taxon>
        <taxon>Pseudomonadati</taxon>
        <taxon>Pseudomonadota</taxon>
        <taxon>Alphaproteobacteria</taxon>
        <taxon>Hyphomicrobiales</taxon>
        <taxon>Brucellaceae</taxon>
        <taxon>Brucella/Ochrobactrum group</taxon>
        <taxon>Brucella</taxon>
    </lineage>
</organism>
<accession>A0ABR6AVM8</accession>
<evidence type="ECO:0000313" key="1">
    <source>
        <dbReference type="EMBL" id="MBA8853529.1"/>
    </source>
</evidence>
<reference evidence="1 2" key="1">
    <citation type="submission" date="2020-07" db="EMBL/GenBank/DDBJ databases">
        <title>Genomic Encyclopedia of Type Strains, Phase IV (KMG-V): Genome sequencing to study the core and pangenomes of soil and plant-associated prokaryotes.</title>
        <authorList>
            <person name="Whitman W."/>
        </authorList>
    </citation>
    <scope>NUCLEOTIDE SEQUENCE [LARGE SCALE GENOMIC DNA]</scope>
    <source>
        <strain evidence="1 2">RH4WT92</strain>
    </source>
</reference>
<keyword evidence="2" id="KW-1185">Reference proteome</keyword>
<proteinExistence type="predicted"/>
<dbReference type="Proteomes" id="UP000578622">
    <property type="component" value="Unassembled WGS sequence"/>
</dbReference>
<comment type="caution">
    <text evidence="1">The sequence shown here is derived from an EMBL/GenBank/DDBJ whole genome shotgun (WGS) entry which is preliminary data.</text>
</comment>
<sequence>MGENRHYDGNRCLVVCSQNTRAIASDDVLILPAANFRMLVNTKPDIGFTVQANVAAREAVDRGSDFRRQSNIGRIEMRDKSDTWATGTLPPQKRCYDCLIVYDHILKPELLQFGGQQASQLKLAGRRRQFRRRDIALAWYRKIAEKSFCQFLIGSHDDGAFRC</sequence>